<dbReference type="Proteomes" id="UP001593940">
    <property type="component" value="Unassembled WGS sequence"/>
</dbReference>
<evidence type="ECO:0000313" key="1">
    <source>
        <dbReference type="EMBL" id="MFC1456733.1"/>
    </source>
</evidence>
<gene>
    <name evidence="1" type="ORF">ACETIH_08405</name>
</gene>
<organism evidence="1 2">
    <name type="scientific">Microvirga arabica</name>
    <dbReference type="NCBI Taxonomy" id="1128671"/>
    <lineage>
        <taxon>Bacteria</taxon>
        <taxon>Pseudomonadati</taxon>
        <taxon>Pseudomonadota</taxon>
        <taxon>Alphaproteobacteria</taxon>
        <taxon>Hyphomicrobiales</taxon>
        <taxon>Methylobacteriaceae</taxon>
        <taxon>Microvirga</taxon>
    </lineage>
</organism>
<dbReference type="InterPro" id="IPR001343">
    <property type="entry name" value="Hemolysn_Ca-bd"/>
</dbReference>
<dbReference type="Gene3D" id="2.150.10.10">
    <property type="entry name" value="Serralysin-like metalloprotease, C-terminal"/>
    <property type="match status" value="1"/>
</dbReference>
<sequence>MFMPTPILVGPEIELVAGRIRSLTALANGSFVTTTSTVDVGGVGNVYTHKANGSFKSVTLLNDPSSSINESRWSTSALIDGGFAVSWSEEVRDPNTDLGWRFDIKTALYNANGSARTGAILVSSELAEAQNATITTLSNGTFAVFYTSEASDSNDVFVGMFASNGTPLGASVQVNTAKANGQDMPAAVGLKNGSLAVVYEDDSNIARTTIRAKIITNGNQSAEFEISDLASGGGVGNQNDPQIAALADGRFVVTWTDNTFSASSKDGSGGSVLGRIYNADGSAATGSFVVNTTTAWHQGYSSVTALKNGGFAVAYMSDPDATGIPDEDGDIHVQVFNAAGQRDGAEVRVNTTTRGTQTNPVITELGDGRLVVSWDDQPLKTAYPNVRYQILDPRGSSVSLDGTAGADEFMGTAGADRLKGQGGNDVLDGVADNDTIYGDAGND</sequence>
<comment type="caution">
    <text evidence="1">The sequence shown here is derived from an EMBL/GenBank/DDBJ whole genome shotgun (WGS) entry which is preliminary data.</text>
</comment>
<evidence type="ECO:0008006" key="3">
    <source>
        <dbReference type="Google" id="ProtNLM"/>
    </source>
</evidence>
<keyword evidence="2" id="KW-1185">Reference proteome</keyword>
<proteinExistence type="predicted"/>
<dbReference type="EMBL" id="JBHOMY010000022">
    <property type="protein sequence ID" value="MFC1456733.1"/>
    <property type="molecule type" value="Genomic_DNA"/>
</dbReference>
<dbReference type="InterPro" id="IPR011049">
    <property type="entry name" value="Serralysin-like_metalloprot_C"/>
</dbReference>
<accession>A0ABV6Y632</accession>
<protein>
    <recommendedName>
        <fullName evidence="3">Calcium-binding protein</fullName>
    </recommendedName>
</protein>
<evidence type="ECO:0000313" key="2">
    <source>
        <dbReference type="Proteomes" id="UP001593940"/>
    </source>
</evidence>
<reference evidence="1 2" key="1">
    <citation type="submission" date="2024-09" db="EMBL/GenBank/DDBJ databases">
        <title>Nodulacao em especies de Leguminosae Basais da Amazonia e Caracterizacao dos Rizobios e Bacterias Associadas aos Nodulos.</title>
        <authorList>
            <person name="Jambeiro I.C.A."/>
            <person name="Lopes I.S."/>
            <person name="Aguiar E.R.G.R."/>
            <person name="Santos A.F.J."/>
            <person name="Dos Santos J.M.F."/>
            <person name="Gross E."/>
        </authorList>
    </citation>
    <scope>NUCLEOTIDE SEQUENCE [LARGE SCALE GENOMIC DNA]</scope>
    <source>
        <strain evidence="1 2">BRUESC1165</strain>
    </source>
</reference>
<dbReference type="SUPFAM" id="SSF51120">
    <property type="entry name" value="beta-Roll"/>
    <property type="match status" value="1"/>
</dbReference>
<dbReference type="Pfam" id="PF00353">
    <property type="entry name" value="HemolysinCabind"/>
    <property type="match status" value="1"/>
</dbReference>
<name>A0ABV6Y632_9HYPH</name>
<dbReference type="RefSeq" id="WP_377029498.1">
    <property type="nucleotide sequence ID" value="NZ_JBHOMY010000022.1"/>
</dbReference>